<dbReference type="PANTHER" id="PTHR22100">
    <property type="entry name" value="WINGS APART-LIKE PROTEIN HOMOLOG"/>
    <property type="match status" value="1"/>
</dbReference>
<dbReference type="PANTHER" id="PTHR22100:SF13">
    <property type="entry name" value="WINGS APART-LIKE PROTEIN HOMOLOG"/>
    <property type="match status" value="1"/>
</dbReference>
<dbReference type="Gene3D" id="1.25.10.10">
    <property type="entry name" value="Leucine-rich Repeat Variant"/>
    <property type="match status" value="1"/>
</dbReference>
<organism evidence="2 3">
    <name type="scientific">Arachis hypogaea</name>
    <name type="common">Peanut</name>
    <dbReference type="NCBI Taxonomy" id="3818"/>
    <lineage>
        <taxon>Eukaryota</taxon>
        <taxon>Viridiplantae</taxon>
        <taxon>Streptophyta</taxon>
        <taxon>Embryophyta</taxon>
        <taxon>Tracheophyta</taxon>
        <taxon>Spermatophyta</taxon>
        <taxon>Magnoliopsida</taxon>
        <taxon>eudicotyledons</taxon>
        <taxon>Gunneridae</taxon>
        <taxon>Pentapetalae</taxon>
        <taxon>rosids</taxon>
        <taxon>fabids</taxon>
        <taxon>Fabales</taxon>
        <taxon>Fabaceae</taxon>
        <taxon>Papilionoideae</taxon>
        <taxon>50 kb inversion clade</taxon>
        <taxon>dalbergioids sensu lato</taxon>
        <taxon>Dalbergieae</taxon>
        <taxon>Pterocarpus clade</taxon>
        <taxon>Arachis</taxon>
    </lineage>
</organism>
<dbReference type="InterPro" id="IPR039874">
    <property type="entry name" value="WAPL"/>
</dbReference>
<protein>
    <submittedName>
        <fullName evidence="2">Uncharacterized protein</fullName>
    </submittedName>
</protein>
<feature type="region of interest" description="Disordered" evidence="1">
    <location>
        <begin position="52"/>
        <end position="81"/>
    </location>
</feature>
<evidence type="ECO:0000256" key="1">
    <source>
        <dbReference type="SAM" id="MobiDB-lite"/>
    </source>
</evidence>
<proteinExistence type="predicted"/>
<gene>
    <name evidence="2" type="ORF">Ahy_A02g008521</name>
</gene>
<sequence length="469" mass="53357">MRGRIREEGRKGRRRGGCHCHRRRRCELRGKGVLGEERESSRTREIDPRLAAVPPSFGLPTSCHREAVPKRAGERREALAGRRTSPPLLEAWETPSIAVEPCQTQNYECEGCDAGGRREKRGMCVRAQGKGAAAITAGSELPPPLPLEAAVRISISLGLSYDMLSLPEDLRLCVFDRRWIKLSEPHVARKGCPCCCESKQSYDVYQLFYYHQRKRFQIDNNIEMPELCPEWLALLIIEKACLSSISLYETSGVVCKTGRNFKEKLRELGGLDAVFEITLKCQSDLKAHFLGLKWNLIPQATLFSFVELILTIIKFLSVLLTERKELLKTQLVGKSGVTPMLQPLSLRHLKPMSFSWNTLERLSRFSVVMLAMFDEFHERDGKEQNLFSVVPFPNSQDLGTFPLGLLMKLGINNLLRDINMQVLVGQMYYSGYGVPKDDQKSREQATERALDCTFYHCIIKIRDGREHDH</sequence>
<feature type="compositionally biased region" description="Basic and acidic residues" evidence="1">
    <location>
        <begin position="63"/>
        <end position="80"/>
    </location>
</feature>
<dbReference type="AlphaFoldDB" id="A0A445EES1"/>
<dbReference type="STRING" id="3818.A0A445EES1"/>
<name>A0A445EES1_ARAHY</name>
<evidence type="ECO:0000313" key="2">
    <source>
        <dbReference type="EMBL" id="RYR73937.1"/>
    </source>
</evidence>
<dbReference type="EMBL" id="SDMP01000002">
    <property type="protein sequence ID" value="RYR73937.1"/>
    <property type="molecule type" value="Genomic_DNA"/>
</dbReference>
<dbReference type="InterPro" id="IPR011989">
    <property type="entry name" value="ARM-like"/>
</dbReference>
<keyword evidence="3" id="KW-1185">Reference proteome</keyword>
<accession>A0A445EES1</accession>
<comment type="caution">
    <text evidence="2">The sequence shown here is derived from an EMBL/GenBank/DDBJ whole genome shotgun (WGS) entry which is preliminary data.</text>
</comment>
<dbReference type="Proteomes" id="UP000289738">
    <property type="component" value="Chromosome A02"/>
</dbReference>
<evidence type="ECO:0000313" key="3">
    <source>
        <dbReference type="Proteomes" id="UP000289738"/>
    </source>
</evidence>
<reference evidence="2 3" key="1">
    <citation type="submission" date="2019-01" db="EMBL/GenBank/DDBJ databases">
        <title>Sequencing of cultivated peanut Arachis hypogaea provides insights into genome evolution and oil improvement.</title>
        <authorList>
            <person name="Chen X."/>
        </authorList>
    </citation>
    <scope>NUCLEOTIDE SEQUENCE [LARGE SCALE GENOMIC DNA]</scope>
    <source>
        <strain evidence="3">cv. Fuhuasheng</strain>
        <tissue evidence="2">Leaves</tissue>
    </source>
</reference>